<proteinExistence type="predicted"/>
<dbReference type="EMBL" id="MF405918">
    <property type="protein sequence ID" value="QKU34592.1"/>
    <property type="molecule type" value="Genomic_DNA"/>
</dbReference>
<protein>
    <recommendedName>
        <fullName evidence="5">Autophagy-related protein</fullName>
    </recommendedName>
</protein>
<reference evidence="4" key="2">
    <citation type="journal article" date="2018" name="Nat. Commun.">
        <title>Tailed giant Tupanvirus possesses the most complete translational apparatus of the known virosphere.</title>
        <authorList>
            <person name="Abrahao J."/>
            <person name="Silva L."/>
            <person name="Silva L.S."/>
            <person name="Khalil J.Y.B."/>
            <person name="Rodrigues R."/>
            <person name="Arantes T."/>
            <person name="Assis F."/>
            <person name="Boratto P."/>
            <person name="Andrade M."/>
            <person name="Kroon E.G."/>
            <person name="Ribeiro B."/>
            <person name="Bergier I."/>
            <person name="Seligmann H."/>
            <person name="Ghigo E."/>
            <person name="Colson P."/>
            <person name="Levasseur A."/>
            <person name="Kroemer G."/>
            <person name="Raoult D."/>
            <person name="La Scola B."/>
        </authorList>
    </citation>
    <scope>NUCLEOTIDE SEQUENCE [LARGE SCALE GENOMIC DNA]</scope>
    <source>
        <strain evidence="4">Deep ocean</strain>
    </source>
</reference>
<dbReference type="PANTHER" id="PTHR10969">
    <property type="entry name" value="MICROTUBULE-ASSOCIATED PROTEINS 1A/1B LIGHT CHAIN 3-RELATED"/>
    <property type="match status" value="1"/>
</dbReference>
<evidence type="ECO:0008006" key="5">
    <source>
        <dbReference type="Google" id="ProtNLM"/>
    </source>
</evidence>
<keyword evidence="2" id="KW-0472">Membrane</keyword>
<evidence type="ECO:0000256" key="2">
    <source>
        <dbReference type="ARBA" id="ARBA00023136"/>
    </source>
</evidence>
<dbReference type="SUPFAM" id="SSF54236">
    <property type="entry name" value="Ubiquitin-like"/>
    <property type="match status" value="1"/>
</dbReference>
<dbReference type="KEGG" id="vg:80517921"/>
<keyword evidence="3" id="KW-0449">Lipoprotein</keyword>
<dbReference type="InterPro" id="IPR004241">
    <property type="entry name" value="Atg8-like"/>
</dbReference>
<evidence type="ECO:0000256" key="1">
    <source>
        <dbReference type="ARBA" id="ARBA00004370"/>
    </source>
</evidence>
<dbReference type="Pfam" id="PF02991">
    <property type="entry name" value="ATG8"/>
    <property type="match status" value="1"/>
</dbReference>
<dbReference type="Gene3D" id="3.10.20.90">
    <property type="entry name" value="Phosphatidylinositol 3-kinase Catalytic Subunit, Chain A, domain 1"/>
    <property type="match status" value="1"/>
</dbReference>
<evidence type="ECO:0000313" key="4">
    <source>
        <dbReference type="EMBL" id="QKU34592.1"/>
    </source>
</evidence>
<dbReference type="RefSeq" id="YP_010781230.1">
    <property type="nucleotide sequence ID" value="NC_075038.1"/>
</dbReference>
<reference evidence="4" key="1">
    <citation type="submission" date="2017-06" db="EMBL/GenBank/DDBJ databases">
        <authorList>
            <person name="Assis F.L."/>
            <person name="Abrahao J.S."/>
            <person name="Silva L."/>
            <person name="Khalil J.B."/>
            <person name="Rodrigues R."/>
            <person name="Silva L.S."/>
            <person name="Boratto P."/>
            <person name="Andrade M."/>
            <person name="Kroon E.G."/>
            <person name="Ribeiro B."/>
            <person name="Bergier I."/>
            <person name="Seligmann H."/>
            <person name="Ghigo E."/>
            <person name="Colson P."/>
            <person name="Levasseur A."/>
            <person name="Raoult D."/>
            <person name="Scola B.L."/>
        </authorList>
    </citation>
    <scope>NUCLEOTIDE SEQUENCE</scope>
    <source>
        <strain evidence="4">Deep ocean</strain>
    </source>
</reference>
<dbReference type="GO" id="GO:0016020">
    <property type="term" value="C:membrane"/>
    <property type="evidence" value="ECO:0007669"/>
    <property type="project" value="UniProtKB-SubCell"/>
</dbReference>
<comment type="subcellular location">
    <subcellularLocation>
        <location evidence="1">Membrane</location>
    </subcellularLocation>
</comment>
<dbReference type="GeneID" id="80517921"/>
<dbReference type="InterPro" id="IPR029071">
    <property type="entry name" value="Ubiquitin-like_domsf"/>
</dbReference>
<sequence>MNKNKLTLGEKCIQIYPNKIPIIVNLKNINVTNFNNKFLVENDIEMSYVLVIIRRKIRIAHNESLCMFIGNNLVDSPDLVSTFYSKYKNQNDGCLHITVCKQNIFGK</sequence>
<name>A0A6N1NW81_9VIRU</name>
<evidence type="ECO:0000256" key="3">
    <source>
        <dbReference type="ARBA" id="ARBA00023288"/>
    </source>
</evidence>
<accession>A0A6N1NW81</accession>
<organism evidence="4">
    <name type="scientific">Tupanvirus deep ocean</name>
    <dbReference type="NCBI Taxonomy" id="2126984"/>
    <lineage>
        <taxon>Viruses</taxon>
        <taxon>Varidnaviria</taxon>
        <taxon>Bamfordvirae</taxon>
        <taxon>Nucleocytoviricota</taxon>
        <taxon>Megaviricetes</taxon>
        <taxon>Imitervirales</taxon>
        <taxon>Mimiviridae</taxon>
        <taxon>Megamimivirinae</taxon>
        <taxon>Tupanvirus</taxon>
        <taxon>Tupanvirus altamarinense</taxon>
    </lineage>
</organism>